<dbReference type="AlphaFoldDB" id="A0AAD4UUY8"/>
<keyword evidence="3" id="KW-1185">Reference proteome</keyword>
<gene>
    <name evidence="2" type="ORF">L3X38_042646</name>
</gene>
<accession>A0AAD4UUY8</accession>
<feature type="region of interest" description="Disordered" evidence="1">
    <location>
        <begin position="69"/>
        <end position="88"/>
    </location>
</feature>
<dbReference type="Proteomes" id="UP001054821">
    <property type="component" value="Chromosome 8"/>
</dbReference>
<name>A0AAD4UUY8_PRUDU</name>
<evidence type="ECO:0000313" key="3">
    <source>
        <dbReference type="Proteomes" id="UP001054821"/>
    </source>
</evidence>
<evidence type="ECO:0000256" key="1">
    <source>
        <dbReference type="SAM" id="MobiDB-lite"/>
    </source>
</evidence>
<dbReference type="EMBL" id="JAJFAZ020000008">
    <property type="protein sequence ID" value="KAI5313470.1"/>
    <property type="molecule type" value="Genomic_DNA"/>
</dbReference>
<feature type="compositionally biased region" description="Polar residues" evidence="1">
    <location>
        <begin position="75"/>
        <end position="86"/>
    </location>
</feature>
<proteinExistence type="predicted"/>
<sequence>MHHHTCEQRVGVKTDTNRRKILKTKGQGYYPMLKTSIGATFVLGPAPKNGQKWPELKFKNRPKLRVSNPLPYCNNYRNPTQPSTKASKIVPKPYLRCQIWSPEERERQRRQFGENRGNFGGWLDGDGGEAPGYQRCGGALQIPLG</sequence>
<reference evidence="2 3" key="1">
    <citation type="journal article" date="2022" name="G3 (Bethesda)">
        <title>Whole-genome sequence and methylome profiling of the almond [Prunus dulcis (Mill.) D.A. Webb] cultivar 'Nonpareil'.</title>
        <authorList>
            <person name="D'Amico-Willman K.M."/>
            <person name="Ouma W.Z."/>
            <person name="Meulia T."/>
            <person name="Sideli G.M."/>
            <person name="Gradziel T.M."/>
            <person name="Fresnedo-Ramirez J."/>
        </authorList>
    </citation>
    <scope>NUCLEOTIDE SEQUENCE [LARGE SCALE GENOMIC DNA]</scope>
    <source>
        <strain evidence="2">Clone GOH B32 T37-40</strain>
    </source>
</reference>
<protein>
    <submittedName>
        <fullName evidence="2">Uncharacterized protein</fullName>
    </submittedName>
</protein>
<organism evidence="2 3">
    <name type="scientific">Prunus dulcis</name>
    <name type="common">Almond</name>
    <name type="synonym">Amygdalus dulcis</name>
    <dbReference type="NCBI Taxonomy" id="3755"/>
    <lineage>
        <taxon>Eukaryota</taxon>
        <taxon>Viridiplantae</taxon>
        <taxon>Streptophyta</taxon>
        <taxon>Embryophyta</taxon>
        <taxon>Tracheophyta</taxon>
        <taxon>Spermatophyta</taxon>
        <taxon>Magnoliopsida</taxon>
        <taxon>eudicotyledons</taxon>
        <taxon>Gunneridae</taxon>
        <taxon>Pentapetalae</taxon>
        <taxon>rosids</taxon>
        <taxon>fabids</taxon>
        <taxon>Rosales</taxon>
        <taxon>Rosaceae</taxon>
        <taxon>Amygdaloideae</taxon>
        <taxon>Amygdaleae</taxon>
        <taxon>Prunus</taxon>
    </lineage>
</organism>
<evidence type="ECO:0000313" key="2">
    <source>
        <dbReference type="EMBL" id="KAI5313470.1"/>
    </source>
</evidence>
<comment type="caution">
    <text evidence="2">The sequence shown here is derived from an EMBL/GenBank/DDBJ whole genome shotgun (WGS) entry which is preliminary data.</text>
</comment>